<dbReference type="InterPro" id="IPR024466">
    <property type="entry name" value="CHP02679_N"/>
</dbReference>
<gene>
    <name evidence="3" type="ORF">DDE74_29800</name>
</gene>
<sequence length="439" mass="46424">MTVDDVRLRRLLGDPGLAWLVERARRRLARGRPLTGPVSLSTPTVDQRAAAERLLGRAPGSGRSLSVRLDEVDDLLRRSGISPAGLAAAVVALTGPITLLGTARAEEQRAWQEAYGSMDALAEEIPALQGWVDRLRSDGLVRRLAGTPAAAADLLGRAATALRALPVEPPVSIPTFSSQLLGSAHALDDGTPLCTLTLSGVRALTGFPDGSGAQWRREAWASAGLLRDELSSTVLALNLRGTPALDWMADAGEPAVLTLRQLIRFPPRSAPPTVWICENPAVLAAAADTYGADCAPLVCLQGQPSAAALTLLHHLHAHGSALRYHGDFDWGGLRIAAALLRRVPWSPWRYTAAHYRAAVHALPTGPPLTGARADAPWDPDLAAALEDSGVRVEEEAVLNDLLSDLLLSDLPSGLGCGRAAVVGDFRLLPAQADRPTLSR</sequence>
<evidence type="ECO:0000313" key="4">
    <source>
        <dbReference type="Proteomes" id="UP000275579"/>
    </source>
</evidence>
<reference evidence="3 4" key="1">
    <citation type="submission" date="2018-04" db="EMBL/GenBank/DDBJ databases">
        <title>Complete genome sequences of Streptomyces lydicus strain WYEC and characterization of antagonistic properties of biological control agents.</title>
        <authorList>
            <person name="Mariita R.M."/>
            <person name="Sello J.K."/>
        </authorList>
    </citation>
    <scope>NUCLEOTIDE SEQUENCE [LARGE SCALE GENOMIC DNA]</scope>
    <source>
        <strain evidence="3 4">WYEC 108</strain>
    </source>
</reference>
<evidence type="ECO:0000259" key="1">
    <source>
        <dbReference type="Pfam" id="PF09664"/>
    </source>
</evidence>
<dbReference type="Pfam" id="PF11796">
    <property type="entry name" value="DUF3323"/>
    <property type="match status" value="1"/>
</dbReference>
<feature type="domain" description="DUF2399" evidence="1">
    <location>
        <begin position="256"/>
        <end position="405"/>
    </location>
</feature>
<dbReference type="EMBL" id="CP029042">
    <property type="protein sequence ID" value="AZS76739.1"/>
    <property type="molecule type" value="Genomic_DNA"/>
</dbReference>
<accession>A0A451EVY8</accession>
<dbReference type="Proteomes" id="UP000275579">
    <property type="component" value="Chromosome"/>
</dbReference>
<name>A0A451EVY8_9ACTN</name>
<dbReference type="InterPro" id="IPR024465">
    <property type="entry name" value="DUF2399"/>
</dbReference>
<dbReference type="NCBIfam" id="TIGR02679">
    <property type="entry name" value="TIGR02679 family protein"/>
    <property type="match status" value="1"/>
</dbReference>
<proteinExistence type="predicted"/>
<dbReference type="AlphaFoldDB" id="A0A451EVY8"/>
<dbReference type="InterPro" id="IPR013495">
    <property type="entry name" value="CHP02679"/>
</dbReference>
<protein>
    <submittedName>
        <fullName evidence="3">TIGR02679 family protein</fullName>
    </submittedName>
</protein>
<dbReference type="Pfam" id="PF09664">
    <property type="entry name" value="DUF2399"/>
    <property type="match status" value="1"/>
</dbReference>
<evidence type="ECO:0000259" key="2">
    <source>
        <dbReference type="Pfam" id="PF11796"/>
    </source>
</evidence>
<feature type="domain" description="Conserved hypothetical protein CHP02679 N terminus" evidence="2">
    <location>
        <begin position="34"/>
        <end position="240"/>
    </location>
</feature>
<organism evidence="3 4">
    <name type="scientific">Streptomyces lydicus</name>
    <dbReference type="NCBI Taxonomy" id="47763"/>
    <lineage>
        <taxon>Bacteria</taxon>
        <taxon>Bacillati</taxon>
        <taxon>Actinomycetota</taxon>
        <taxon>Actinomycetes</taxon>
        <taxon>Kitasatosporales</taxon>
        <taxon>Streptomycetaceae</taxon>
        <taxon>Streptomyces</taxon>
    </lineage>
</organism>
<evidence type="ECO:0000313" key="3">
    <source>
        <dbReference type="EMBL" id="AZS76739.1"/>
    </source>
</evidence>